<evidence type="ECO:0000313" key="2">
    <source>
        <dbReference type="Proteomes" id="UP000651977"/>
    </source>
</evidence>
<name>A0ABQ1HWH1_9ALTE</name>
<protein>
    <submittedName>
        <fullName evidence="1">Uncharacterized protein</fullName>
    </submittedName>
</protein>
<evidence type="ECO:0000313" key="1">
    <source>
        <dbReference type="EMBL" id="GGA93246.1"/>
    </source>
</evidence>
<dbReference type="Proteomes" id="UP000651977">
    <property type="component" value="Unassembled WGS sequence"/>
</dbReference>
<dbReference type="EMBL" id="BMDY01000001">
    <property type="protein sequence ID" value="GGA93246.1"/>
    <property type="molecule type" value="Genomic_DNA"/>
</dbReference>
<gene>
    <name evidence="1" type="ORF">GCM10007414_02380</name>
</gene>
<comment type="caution">
    <text evidence="1">The sequence shown here is derived from an EMBL/GenBank/DDBJ whole genome shotgun (WGS) entry which is preliminary data.</text>
</comment>
<keyword evidence="2" id="KW-1185">Reference proteome</keyword>
<proteinExistence type="predicted"/>
<organism evidence="1 2">
    <name type="scientific">Agarivorans gilvus</name>
    <dbReference type="NCBI Taxonomy" id="680279"/>
    <lineage>
        <taxon>Bacteria</taxon>
        <taxon>Pseudomonadati</taxon>
        <taxon>Pseudomonadota</taxon>
        <taxon>Gammaproteobacteria</taxon>
        <taxon>Alteromonadales</taxon>
        <taxon>Alteromonadaceae</taxon>
        <taxon>Agarivorans</taxon>
    </lineage>
</organism>
<reference evidence="2" key="1">
    <citation type="journal article" date="2019" name="Int. J. Syst. Evol. Microbiol.">
        <title>The Global Catalogue of Microorganisms (GCM) 10K type strain sequencing project: providing services to taxonomists for standard genome sequencing and annotation.</title>
        <authorList>
            <consortium name="The Broad Institute Genomics Platform"/>
            <consortium name="The Broad Institute Genome Sequencing Center for Infectious Disease"/>
            <person name="Wu L."/>
            <person name="Ma J."/>
        </authorList>
    </citation>
    <scope>NUCLEOTIDE SEQUENCE [LARGE SCALE GENOMIC DNA]</scope>
    <source>
        <strain evidence="2">CGMCC 1.10131</strain>
    </source>
</reference>
<sequence length="62" mass="6793">MKGMGNTKQEYKGEREAAAGCLIINKKATTLLWLLKHALMAEQIASLSLTYSRSTSFTASPM</sequence>
<accession>A0ABQ1HWH1</accession>